<evidence type="ECO:0000313" key="1">
    <source>
        <dbReference type="EMBL" id="RIY01275.1"/>
    </source>
</evidence>
<dbReference type="InterPro" id="IPR009964">
    <property type="entry name" value="DUF1491"/>
</dbReference>
<dbReference type="AlphaFoldDB" id="A0A3A1WLK1"/>
<dbReference type="RefSeq" id="WP_119539408.1">
    <property type="nucleotide sequence ID" value="NZ_QYRN01000004.1"/>
</dbReference>
<dbReference type="Pfam" id="PF07372">
    <property type="entry name" value="DUF1491"/>
    <property type="match status" value="1"/>
</dbReference>
<reference evidence="2" key="1">
    <citation type="submission" date="2018-09" db="EMBL/GenBank/DDBJ databases">
        <authorList>
            <person name="Tuo L."/>
        </authorList>
    </citation>
    <scope>NUCLEOTIDE SEQUENCE [LARGE SCALE GENOMIC DNA]</scope>
    <source>
        <strain evidence="2">M2BS4Y-1</strain>
    </source>
</reference>
<accession>A0A3A1WLK1</accession>
<gene>
    <name evidence="1" type="ORF">D3218_07855</name>
</gene>
<evidence type="ECO:0000313" key="2">
    <source>
        <dbReference type="Proteomes" id="UP000265750"/>
    </source>
</evidence>
<dbReference type="EMBL" id="QYRN01000004">
    <property type="protein sequence ID" value="RIY01275.1"/>
    <property type="molecule type" value="Genomic_DNA"/>
</dbReference>
<protein>
    <submittedName>
        <fullName evidence="1">DUF1491 family protein</fullName>
    </submittedName>
</protein>
<sequence>MRLTSEMFAAAVVRRVFSDGGFAAVVRRGADAAGAVFVVLRDRQGAIRLLGPAPQTMADDGGERRFVAEDVADEEALERRFAREARFDPDFWVLELETEGPDRYLTIVEAD</sequence>
<dbReference type="Proteomes" id="UP000265750">
    <property type="component" value="Unassembled WGS sequence"/>
</dbReference>
<dbReference type="Gene3D" id="3.40.1530.20">
    <property type="entry name" value="Protein of unknown function (DUF1491)"/>
    <property type="match status" value="1"/>
</dbReference>
<organism evidence="1 2">
    <name type="scientific">Aureimonas flava</name>
    <dbReference type="NCBI Taxonomy" id="2320271"/>
    <lineage>
        <taxon>Bacteria</taxon>
        <taxon>Pseudomonadati</taxon>
        <taxon>Pseudomonadota</taxon>
        <taxon>Alphaproteobacteria</taxon>
        <taxon>Hyphomicrobiales</taxon>
        <taxon>Aurantimonadaceae</taxon>
        <taxon>Aureimonas</taxon>
    </lineage>
</organism>
<comment type="caution">
    <text evidence="1">The sequence shown here is derived from an EMBL/GenBank/DDBJ whole genome shotgun (WGS) entry which is preliminary data.</text>
</comment>
<name>A0A3A1WLK1_9HYPH</name>
<proteinExistence type="predicted"/>
<keyword evidence="2" id="KW-1185">Reference proteome</keyword>